<keyword evidence="3" id="KW-1185">Reference proteome</keyword>
<comment type="similarity">
    <text evidence="1">Belongs to the UPF0262 family.</text>
</comment>
<protein>
    <recommendedName>
        <fullName evidence="1">UPF0262 protein QGN17_12525</fullName>
    </recommendedName>
</protein>
<dbReference type="InterPro" id="IPR008321">
    <property type="entry name" value="UCP032146"/>
</dbReference>
<name>A0ABT6N2K3_9SPHN</name>
<evidence type="ECO:0000256" key="1">
    <source>
        <dbReference type="HAMAP-Rule" id="MF_00678"/>
    </source>
</evidence>
<dbReference type="EMBL" id="JARYGZ010000001">
    <property type="protein sequence ID" value="MDH7639556.1"/>
    <property type="molecule type" value="Genomic_DNA"/>
</dbReference>
<dbReference type="Pfam" id="PF06793">
    <property type="entry name" value="UPF0262"/>
    <property type="match status" value="1"/>
</dbReference>
<sequence>MAADPRIIDVSLDERTVLKRNADIEQERKVALFDLLHENHFKPLRATTDSYEGPYKVGLRVEEGRLAIDINRADDTHIETIGLGMMRFRRAIKDYFAICDSYYQAVRQHSPQQIETIDMARRGVHNEAAELLQERLDGKIELDFDTARRLFTLICVLHIRG</sequence>
<dbReference type="Proteomes" id="UP001160625">
    <property type="component" value="Unassembled WGS sequence"/>
</dbReference>
<organism evidence="2 3">
    <name type="scientific">Sphingomonas oryzagri</name>
    <dbReference type="NCBI Taxonomy" id="3042314"/>
    <lineage>
        <taxon>Bacteria</taxon>
        <taxon>Pseudomonadati</taxon>
        <taxon>Pseudomonadota</taxon>
        <taxon>Alphaproteobacteria</taxon>
        <taxon>Sphingomonadales</taxon>
        <taxon>Sphingomonadaceae</taxon>
        <taxon>Sphingomonas</taxon>
    </lineage>
</organism>
<accession>A0ABT6N2K3</accession>
<gene>
    <name evidence="2" type="ORF">QGN17_12525</name>
</gene>
<evidence type="ECO:0000313" key="3">
    <source>
        <dbReference type="Proteomes" id="UP001160625"/>
    </source>
</evidence>
<dbReference type="PIRSF" id="PIRSF032146">
    <property type="entry name" value="UCP032146"/>
    <property type="match status" value="1"/>
</dbReference>
<proteinExistence type="inferred from homology"/>
<comment type="caution">
    <text evidence="2">The sequence shown here is derived from an EMBL/GenBank/DDBJ whole genome shotgun (WGS) entry which is preliminary data.</text>
</comment>
<dbReference type="NCBIfam" id="NF002769">
    <property type="entry name" value="PRK02853.1"/>
    <property type="match status" value="1"/>
</dbReference>
<reference evidence="2" key="1">
    <citation type="submission" date="2023-04" db="EMBL/GenBank/DDBJ databases">
        <title>Sphingomonas sp. MAHUQ-71 isolated from rice field.</title>
        <authorList>
            <person name="Huq M.A."/>
        </authorList>
    </citation>
    <scope>NUCLEOTIDE SEQUENCE</scope>
    <source>
        <strain evidence="2">MAHUQ-71</strain>
    </source>
</reference>
<evidence type="ECO:0000313" key="2">
    <source>
        <dbReference type="EMBL" id="MDH7639556.1"/>
    </source>
</evidence>
<dbReference type="HAMAP" id="MF_00678">
    <property type="entry name" value="UPF0262"/>
    <property type="match status" value="1"/>
</dbReference>
<dbReference type="RefSeq" id="WP_281044822.1">
    <property type="nucleotide sequence ID" value="NZ_JARYGZ010000001.1"/>
</dbReference>